<dbReference type="InParanoid" id="A0A1J7J6B3"/>
<sequence length="91" mass="9985">MLHVWPTRPNPSSYAVRRRSGLMVLHLGGGRANTDGTLFCTLRAVMFAAVMAACTTGKRPICVASRRINETRAHRLPPATIALFLVETMYG</sequence>
<organism evidence="1 2">
    <name type="scientific">Coniochaeta ligniaria NRRL 30616</name>
    <dbReference type="NCBI Taxonomy" id="1408157"/>
    <lineage>
        <taxon>Eukaryota</taxon>
        <taxon>Fungi</taxon>
        <taxon>Dikarya</taxon>
        <taxon>Ascomycota</taxon>
        <taxon>Pezizomycotina</taxon>
        <taxon>Sordariomycetes</taxon>
        <taxon>Sordariomycetidae</taxon>
        <taxon>Coniochaetales</taxon>
        <taxon>Coniochaetaceae</taxon>
        <taxon>Coniochaeta</taxon>
    </lineage>
</organism>
<proteinExistence type="predicted"/>
<keyword evidence="2" id="KW-1185">Reference proteome</keyword>
<evidence type="ECO:0000313" key="1">
    <source>
        <dbReference type="EMBL" id="OIW25336.1"/>
    </source>
</evidence>
<dbReference type="EMBL" id="KV875102">
    <property type="protein sequence ID" value="OIW25336.1"/>
    <property type="molecule type" value="Genomic_DNA"/>
</dbReference>
<name>A0A1J7J6B3_9PEZI</name>
<dbReference type="AlphaFoldDB" id="A0A1J7J6B3"/>
<evidence type="ECO:0000313" key="2">
    <source>
        <dbReference type="Proteomes" id="UP000182658"/>
    </source>
</evidence>
<protein>
    <submittedName>
        <fullName evidence="1">Uncharacterized protein</fullName>
    </submittedName>
</protein>
<reference evidence="1 2" key="1">
    <citation type="submission" date="2016-10" db="EMBL/GenBank/DDBJ databases">
        <title>Draft genome sequence of Coniochaeta ligniaria NRRL30616, a lignocellulolytic fungus for bioabatement of inhibitors in plant biomass hydrolysates.</title>
        <authorList>
            <consortium name="DOE Joint Genome Institute"/>
            <person name="Jimenez D.J."/>
            <person name="Hector R.E."/>
            <person name="Riley R."/>
            <person name="Sun H."/>
            <person name="Grigoriev I.V."/>
            <person name="Van Elsas J.D."/>
            <person name="Nichols N.N."/>
        </authorList>
    </citation>
    <scope>NUCLEOTIDE SEQUENCE [LARGE SCALE GENOMIC DNA]</scope>
    <source>
        <strain evidence="1 2">NRRL 30616</strain>
    </source>
</reference>
<gene>
    <name evidence="1" type="ORF">CONLIGDRAFT_636389</name>
</gene>
<accession>A0A1J7J6B3</accession>
<dbReference type="Proteomes" id="UP000182658">
    <property type="component" value="Unassembled WGS sequence"/>
</dbReference>